<dbReference type="PANTHER" id="PTHR32432:SF3">
    <property type="entry name" value="ETHANOLAMINE UTILIZATION PROTEIN EUTJ"/>
    <property type="match status" value="1"/>
</dbReference>
<protein>
    <submittedName>
        <fullName evidence="1">DNA utilization protein HofM</fullName>
    </submittedName>
</protein>
<dbReference type="InterPro" id="IPR005883">
    <property type="entry name" value="PilM"/>
</dbReference>
<dbReference type="EMBL" id="QMDH01000002">
    <property type="protein sequence ID" value="RAZ71537.1"/>
    <property type="molecule type" value="Genomic_DNA"/>
</dbReference>
<accession>A0A330GL19</accession>
<name>A0A330GL19_ENTCL</name>
<dbReference type="SUPFAM" id="SSF53067">
    <property type="entry name" value="Actin-like ATPase domain"/>
    <property type="match status" value="1"/>
</dbReference>
<dbReference type="Pfam" id="PF11104">
    <property type="entry name" value="PilM_2"/>
    <property type="match status" value="1"/>
</dbReference>
<gene>
    <name evidence="1" type="ORF">DP202_02595</name>
</gene>
<organism evidence="1 2">
    <name type="scientific">Enterobacter cloacae</name>
    <dbReference type="NCBI Taxonomy" id="550"/>
    <lineage>
        <taxon>Bacteria</taxon>
        <taxon>Pseudomonadati</taxon>
        <taxon>Pseudomonadota</taxon>
        <taxon>Gammaproteobacteria</taxon>
        <taxon>Enterobacterales</taxon>
        <taxon>Enterobacteriaceae</taxon>
        <taxon>Enterobacter</taxon>
        <taxon>Enterobacter cloacae complex</taxon>
    </lineage>
</organism>
<dbReference type="RefSeq" id="WP_112779966.1">
    <property type="nucleotide sequence ID" value="NZ_CABMNQ010000002.1"/>
</dbReference>
<dbReference type="AlphaFoldDB" id="A0A330GL19"/>
<dbReference type="PANTHER" id="PTHR32432">
    <property type="entry name" value="CELL DIVISION PROTEIN FTSA-RELATED"/>
    <property type="match status" value="1"/>
</dbReference>
<sequence>MAFKTWQTGVHIQQDRVRIVALTREKSGWCLRRWWTIPLAEGVIRDGKICQPERLVDALRDWRKTLPHNHRVFLSFPAARTLQRSLPRPAVALRDSEQLSWLGAALARDLEMSADTLCFDYAQDTFSNSVHVTAAQNNEVDTLLALAKTLRLRLVTITPDAGALANLLPALAPAQCVAWRDDRQWLWAMRHQWGRRLTTEVENVADLAARLALRADDVALFDGQREPWGILPRCHAPLPECGADYTVALALAMSEVPGCAS</sequence>
<dbReference type="InterPro" id="IPR050696">
    <property type="entry name" value="FtsA/MreB"/>
</dbReference>
<dbReference type="Gene3D" id="3.30.420.40">
    <property type="match status" value="1"/>
</dbReference>
<dbReference type="Proteomes" id="UP000251576">
    <property type="component" value="Unassembled WGS sequence"/>
</dbReference>
<proteinExistence type="predicted"/>
<evidence type="ECO:0000313" key="1">
    <source>
        <dbReference type="EMBL" id="RAZ71537.1"/>
    </source>
</evidence>
<evidence type="ECO:0000313" key="2">
    <source>
        <dbReference type="Proteomes" id="UP000251576"/>
    </source>
</evidence>
<dbReference type="InterPro" id="IPR043129">
    <property type="entry name" value="ATPase_NBD"/>
</dbReference>
<reference evidence="1 2" key="1">
    <citation type="submission" date="2018-06" db="EMBL/GenBank/DDBJ databases">
        <title>ACT-28, a chromosomally-encoded AmpC with carbapenemase activity from Enterobacter kobei.</title>
        <authorList>
            <person name="Jousset A.B."/>
            <person name="Oueslati S."/>
            <person name="Bernabeu S."/>
            <person name="Takissian J."/>
            <person name="Creton E."/>
            <person name="Vogel A."/>
            <person name="Cotellon G."/>
            <person name="Bonnin R.A."/>
            <person name="Dortet L."/>
            <person name="Naas T."/>
        </authorList>
    </citation>
    <scope>NUCLEOTIDE SEQUENCE [LARGE SCALE GENOMIC DNA]</scope>
    <source>
        <strain evidence="1 2">99B3</strain>
    </source>
</reference>
<comment type="caution">
    <text evidence="1">The sequence shown here is derived from an EMBL/GenBank/DDBJ whole genome shotgun (WGS) entry which is preliminary data.</text>
</comment>